<dbReference type="PANTHER" id="PTHR46579:SF2">
    <property type="entry name" value="C2H2-TYPE DOMAIN-CONTAINING PROTEIN"/>
    <property type="match status" value="1"/>
</dbReference>
<dbReference type="PANTHER" id="PTHR46579">
    <property type="entry name" value="F5/8 TYPE C DOMAIN-CONTAINING PROTEIN-RELATED"/>
    <property type="match status" value="1"/>
</dbReference>
<protein>
    <submittedName>
        <fullName evidence="3">Immunoglobulin G-binding protein A (IgG-binding protein A) (Staphylococcal protein A) (SpA)</fullName>
    </submittedName>
</protein>
<feature type="region of interest" description="Disordered" evidence="2">
    <location>
        <begin position="2051"/>
        <end position="2083"/>
    </location>
</feature>
<evidence type="ECO:0000313" key="3">
    <source>
        <dbReference type="EMBL" id="VWO94125.1"/>
    </source>
</evidence>
<feature type="compositionally biased region" description="Low complexity" evidence="2">
    <location>
        <begin position="468"/>
        <end position="480"/>
    </location>
</feature>
<accession>A0A5K1JSN1</accession>
<feature type="compositionally biased region" description="Acidic residues" evidence="2">
    <location>
        <begin position="889"/>
        <end position="906"/>
    </location>
</feature>
<name>A0A5K1JSN1_9APHY</name>
<dbReference type="Gene3D" id="2.60.120.260">
    <property type="entry name" value="Galactose-binding domain-like"/>
    <property type="match status" value="1"/>
</dbReference>
<feature type="region of interest" description="Disordered" evidence="2">
    <location>
        <begin position="736"/>
        <end position="906"/>
    </location>
</feature>
<feature type="region of interest" description="Disordered" evidence="2">
    <location>
        <begin position="362"/>
        <end position="488"/>
    </location>
</feature>
<dbReference type="EMBL" id="LR723786">
    <property type="protein sequence ID" value="VWO94125.1"/>
    <property type="molecule type" value="Genomic_DNA"/>
</dbReference>
<feature type="compositionally biased region" description="Low complexity" evidence="2">
    <location>
        <begin position="362"/>
        <end position="373"/>
    </location>
</feature>
<evidence type="ECO:0000256" key="1">
    <source>
        <dbReference type="SAM" id="Coils"/>
    </source>
</evidence>
<reference evidence="3" key="1">
    <citation type="submission" date="2019-10" db="EMBL/GenBank/DDBJ databases">
        <authorList>
            <person name="Nor Muhammad N."/>
        </authorList>
    </citation>
    <scope>NUCLEOTIDE SEQUENCE</scope>
</reference>
<dbReference type="InterPro" id="IPR004242">
    <property type="entry name" value="Transposase_21"/>
</dbReference>
<keyword evidence="1" id="KW-0175">Coiled coil</keyword>
<feature type="compositionally biased region" description="Low complexity" evidence="2">
    <location>
        <begin position="401"/>
        <end position="412"/>
    </location>
</feature>
<feature type="compositionally biased region" description="Low complexity" evidence="2">
    <location>
        <begin position="710"/>
        <end position="727"/>
    </location>
</feature>
<evidence type="ECO:0000256" key="2">
    <source>
        <dbReference type="SAM" id="MobiDB-lite"/>
    </source>
</evidence>
<feature type="compositionally biased region" description="Polar residues" evidence="2">
    <location>
        <begin position="1081"/>
        <end position="1092"/>
    </location>
</feature>
<gene>
    <name evidence="3" type="primary">P02976</name>
</gene>
<feature type="region of interest" description="Disordered" evidence="2">
    <location>
        <begin position="1070"/>
        <end position="1092"/>
    </location>
</feature>
<proteinExistence type="predicted"/>
<feature type="region of interest" description="Disordered" evidence="2">
    <location>
        <begin position="710"/>
        <end position="729"/>
    </location>
</feature>
<feature type="compositionally biased region" description="Gly residues" evidence="2">
    <location>
        <begin position="798"/>
        <end position="811"/>
    </location>
</feature>
<feature type="coiled-coil region" evidence="1">
    <location>
        <begin position="607"/>
        <end position="634"/>
    </location>
</feature>
<dbReference type="Pfam" id="PF02992">
    <property type="entry name" value="Transposase_21"/>
    <property type="match status" value="1"/>
</dbReference>
<organism evidence="3">
    <name type="scientific">Ganoderma boninense</name>
    <dbReference type="NCBI Taxonomy" id="34458"/>
    <lineage>
        <taxon>Eukaryota</taxon>
        <taxon>Fungi</taxon>
        <taxon>Dikarya</taxon>
        <taxon>Basidiomycota</taxon>
        <taxon>Agaricomycotina</taxon>
        <taxon>Agaricomycetes</taxon>
        <taxon>Polyporales</taxon>
        <taxon>Polyporaceae</taxon>
        <taxon>Ganoderma</taxon>
    </lineage>
</organism>
<sequence length="2375" mass="261913">MPVTRRERKRQLDTFASSRLQKKVEPQSVVRIEDDDRLYAFTAGAAANQDVGPTAEHLTIRLRNTYTRRRLRSTLQLTPNLTDLILILPAPFYSQLLDGLVFDNLQLLKTNVPHGHLVKFLSANPSIRLLDVGPCGRYKACPLTVSNLSQVSDFRCPIECATAIVHLGAVRIRADLTRPRTVVSTILRSFPISFFAIYTLTLQFNPTDDDILASIARFVPMVRVLRLWERADYASLSPQAPRAWMQPTNLRNNLLKMRFMDHLVVRTTASFVSAPGLARERTLIFRWIGENTLTRKHPSLRHEGQQRGEHRPGFAQMISDKYGCVEPTVVHPVQISPPHPLPAYIAMLSDGISAAVGRIISDSSQSSASTSRSEGPRAPPAPHTQPGRSHDGAAPHRTARAHSLPRSASSSPHPSPLPPFSTPSSPVHSHSQANSLPPEHGPLSRSLRAVVIPSIHPSTDPPPLTTRPSPVSSQSAQVASLGDEKGSTLTIDKPADLLVDPLLRSFASLHVQDGETSEATGTLSPPLCSSNQRATLLTKNGTNPFFVSTVARVKGCQQALSKKASQLDQDIVEARAQAIEHLSAAMHVLLRTQERTSQQQVIIETGCSSAKESVEDLENKLRKAQRDITTLRAEHIAATGLLEQMASDVAYLRTQDEDLLTCLSRTGESLAATRGTIEAITTVVDDLRAQNLAARQYTYAPRPSIVSDTSIDDSSSLNSAHSSRSQSFAEPQDFLYAKGSGQSGDMSSRQDRSALGGPGAAQGRAEIGGRDRSAPGGRDSNAAGPQVGERGSSATNGNIGGQDGRAPGGQDGCAPDGQDGRNPGGQHSGQDGRVPGEQDCHAPGGQDGGTLGGQDSVGSSSDTSGKIGGRDSGVPRGQDGAPGARDGEWDGEDTGGEDGEWGDDDIGEEDLEAMVGVWISMILTVCQDVVECSITDLRARVLFRACCIAERFSAVVFTTQEALPWILSAIFLVSSTFTIYFGLARVCTLTTFEDDDGTFVPGSLQTAKTRKQHEINDAKRAKRAASQATRAEAQVMMATLDGQEKSAGPSVIRLRDSVSHQQLIDAHEKVDPTIPPPETGPGSSSASAMNQESKNYTNGKFEALRSWLTAQRGWLEQLDPLGIKYTDNHRDSLIEKVDYQLGRLTRMERNCWDCAKVAAQVPGLYYLSDEKEPVVVSPYMFSRPAIQEMCMSCWEKPVDAELWNDITDAPGIRGFPGPNGVPFSTPPSGHAHLVFSLFVDWFNPNGNKQAGRHHSIGAIYLALLNLPVHLRYRPENIYLAGIIPGPHEPSLHQLNHLLRPLVDELLDLWHQGIHIKTTFLNSCGCIVRAVVIPLVCDLPASRKTAGFASHSASHFCSFCLLRKHDICNLDRASWPGSRTWIEHLELARAWRDAPTNKVREEQFEAHGLRWSELLRLPYWDPTRFTLLDAMHNLFLGELHHHCIAVWGMKTAEGRAGPGAVPKNASKVHSPAEQQTCLDKIAAALRAPIPSIKSLSTARKDYLATVAVFNSIPITKANPGKADYATKLIERVVSRGVASIHIPPVLPYASNSFHLVQDDDEASDPENQFGRIFTGQVLDEIRKDISKIYVPSWLERPPANVGSAGTGKLKADHWRTLCTVYMVITLGRLWGHSSASDEERAALENFMHLVSAVDLATRRKMSRERAMAFDTHMEAYLLGIRSLYNAQLVPNHHLSLHLKECLFLFGPTHGWWAFPFERYNGMLQRLKTNRKLSDIPGTFMRGFYTGAKVRWLMESEAWPADRQFQDMVSRFQDVFGHGAHRPRFTNVLTEPFGTAAETNPGSDAPSYLPAREERTLPRNVYDQLLSHVHSSSQFRFTSLHNIHASNHPFLPDRAEFVSRITHAGAAYATRRRKGLRSSFILFRDAHSGSTNIVAGQIDSIFYHTRREGEVTITEPFFLVDEYVQLSDEDQPYDPYRKFIDGNIWLCYDKFRVEKRLLQLSDIVFHFATMEYTPKEISEPCIVVRSLDRAPVAGGSGVPDVGVSASPSNAPWYNPPHNTQIATSWYLPAPSIMQRSIKNRKKKEKNIFDASHFEESDDSGSSGTEVKQVRFKRSSTLSRSTRARRGKPISRSLPTLRVIFLVLLPLLVISVYLYTPTTGLDKHLVSVVNAAINFTKPLAEVVSPLLVRTPRVVRKPKVIRTPHFVRTSEVQVPPHIAEYVQRAISTALKSTIQRPDFALRTHGSIVIPSLSTSTDDLECDLDDVLDENFGIPSCCFLPGHRGQIAVRLSQLIRPTHVAINYTPPRRAMVIHAPQHIVLWGLIDGTANTALFNSLSRFREDHRSLGDGPPLSGRFNFLPFANFTFDLRASYPVQTFPIHPEIVFARMSSGLYIVEIRSNWGGNSSGICHIHLHGEEAV</sequence>